<evidence type="ECO:0000313" key="5">
    <source>
        <dbReference type="EMBL" id="OLL26774.1"/>
    </source>
</evidence>
<dbReference type="Pfam" id="PF13519">
    <property type="entry name" value="VWA_2"/>
    <property type="match status" value="1"/>
</dbReference>
<reference evidence="5 6" key="1">
    <citation type="submission" date="2016-04" db="EMBL/GenBank/DDBJ databases">
        <title>Evolutionary innovation and constraint leading to complex multicellularity in the Ascomycota.</title>
        <authorList>
            <person name="Cisse O."/>
            <person name="Nguyen A."/>
            <person name="Hewitt D.A."/>
            <person name="Jedd G."/>
            <person name="Stajich J.E."/>
        </authorList>
    </citation>
    <scope>NUCLEOTIDE SEQUENCE [LARGE SCALE GENOMIC DNA]</scope>
    <source>
        <strain evidence="5 6">DAH-3</strain>
    </source>
</reference>
<dbReference type="GO" id="GO:0036435">
    <property type="term" value="F:K48-linked polyubiquitin modification-dependent protein binding"/>
    <property type="evidence" value="ECO:0007669"/>
    <property type="project" value="EnsemblFungi"/>
</dbReference>
<dbReference type="EMBL" id="LXFE01000148">
    <property type="protein sequence ID" value="OLL26774.1"/>
    <property type="molecule type" value="Genomic_DNA"/>
</dbReference>
<dbReference type="PANTHER" id="PTHR10223:SF0">
    <property type="entry name" value="26S PROTEASOME NON-ATPASE REGULATORY SUBUNIT 4"/>
    <property type="match status" value="1"/>
</dbReference>
<proteinExistence type="inferred from homology"/>
<name>A0A1U7LVW1_NEOID</name>
<dbReference type="AlphaFoldDB" id="A0A1U7LVW1"/>
<sequence length="253" mass="27621">MVLEATMIIIDNSEFMRNGDYTPTRFEAQLSAVHLLFNAKTQANPENAVGIMTMAGKSPEVKSTLTTDFGAILAALHDVKISESCHFTTAIQIAQLALKHRENKNQRQRIVVLTASPISEDTKDLVKLAKKLKKNNISVDIISFGEDSTNEEKVEAFIQNINSAENSHLVTIPPGPHLLSDMLLGSTILGGDGEVGGVAASGSGEQFEFGVDPSLDPELALALKMSMEEEKARQEAGERKKEEEDRKMQVDNK</sequence>
<dbReference type="OrthoDB" id="1731724at2759"/>
<gene>
    <name evidence="5" type="ORF">NEOLI_001742</name>
</gene>
<dbReference type="Gene3D" id="1.10.287.3990">
    <property type="match status" value="1"/>
</dbReference>
<dbReference type="GO" id="GO:0043161">
    <property type="term" value="P:proteasome-mediated ubiquitin-dependent protein catabolic process"/>
    <property type="evidence" value="ECO:0007669"/>
    <property type="project" value="TreeGrafter"/>
</dbReference>
<dbReference type="STRING" id="1198029.A0A1U7LVW1"/>
<evidence type="ECO:0000313" key="6">
    <source>
        <dbReference type="Proteomes" id="UP000186594"/>
    </source>
</evidence>
<accession>A0A1U7LVW1</accession>
<dbReference type="PROSITE" id="PS50234">
    <property type="entry name" value="VWFA"/>
    <property type="match status" value="1"/>
</dbReference>
<dbReference type="SUPFAM" id="SSF53300">
    <property type="entry name" value="vWA-like"/>
    <property type="match status" value="1"/>
</dbReference>
<feature type="domain" description="VWFA" evidence="4">
    <location>
        <begin position="5"/>
        <end position="188"/>
    </location>
</feature>
<evidence type="ECO:0000256" key="3">
    <source>
        <dbReference type="SAM" id="MobiDB-lite"/>
    </source>
</evidence>
<dbReference type="PROSITE" id="PS50330">
    <property type="entry name" value="UIM"/>
    <property type="match status" value="1"/>
</dbReference>
<dbReference type="InterPro" id="IPR003903">
    <property type="entry name" value="UIM_dom"/>
</dbReference>
<organism evidence="5 6">
    <name type="scientific">Neolecta irregularis (strain DAH-3)</name>
    <dbReference type="NCBI Taxonomy" id="1198029"/>
    <lineage>
        <taxon>Eukaryota</taxon>
        <taxon>Fungi</taxon>
        <taxon>Dikarya</taxon>
        <taxon>Ascomycota</taxon>
        <taxon>Taphrinomycotina</taxon>
        <taxon>Neolectales</taxon>
        <taxon>Neolectaceae</taxon>
        <taxon>Neolecta</taxon>
    </lineage>
</organism>
<dbReference type="GO" id="GO:0120290">
    <property type="term" value="P:stalled replication fork localization to nuclear periphery"/>
    <property type="evidence" value="ECO:0007669"/>
    <property type="project" value="EnsemblFungi"/>
</dbReference>
<keyword evidence="2 5" id="KW-0647">Proteasome</keyword>
<protein>
    <submittedName>
        <fullName evidence="5">26S proteasome regulatory subunit rpn10</fullName>
    </submittedName>
</protein>
<evidence type="ECO:0000259" key="4">
    <source>
        <dbReference type="PROSITE" id="PS50234"/>
    </source>
</evidence>
<dbReference type="GO" id="GO:0008540">
    <property type="term" value="C:proteasome regulatory particle, base subcomplex"/>
    <property type="evidence" value="ECO:0007669"/>
    <property type="project" value="EnsemblFungi"/>
</dbReference>
<dbReference type="SMART" id="SM00327">
    <property type="entry name" value="VWA"/>
    <property type="match status" value="1"/>
</dbReference>
<dbReference type="Gene3D" id="3.40.50.410">
    <property type="entry name" value="von Willebrand factor, type A domain"/>
    <property type="match status" value="1"/>
</dbReference>
<evidence type="ECO:0000256" key="1">
    <source>
        <dbReference type="ARBA" id="ARBA00005574"/>
    </source>
</evidence>
<dbReference type="InterPro" id="IPR027040">
    <property type="entry name" value="PSMD4"/>
</dbReference>
<comment type="similarity">
    <text evidence="1">Belongs to the proteasome subunit S5A family.</text>
</comment>
<dbReference type="Proteomes" id="UP000186594">
    <property type="component" value="Unassembled WGS sequence"/>
</dbReference>
<dbReference type="PANTHER" id="PTHR10223">
    <property type="entry name" value="26S PROTEASOME NON-ATPASE REGULATORY SUBUNIT 4"/>
    <property type="match status" value="1"/>
</dbReference>
<dbReference type="GO" id="GO:0008541">
    <property type="term" value="C:proteasome regulatory particle, lid subcomplex"/>
    <property type="evidence" value="ECO:0007669"/>
    <property type="project" value="EnsemblFungi"/>
</dbReference>
<dbReference type="InterPro" id="IPR036465">
    <property type="entry name" value="vWFA_dom_sf"/>
</dbReference>
<comment type="caution">
    <text evidence="5">The sequence shown here is derived from an EMBL/GenBank/DDBJ whole genome shotgun (WGS) entry which is preliminary data.</text>
</comment>
<dbReference type="OMA" id="QMSMQDQ"/>
<keyword evidence="6" id="KW-1185">Reference proteome</keyword>
<dbReference type="FunFam" id="3.40.50.410:FF:000005">
    <property type="entry name" value="26S proteasome non-ATPase regulatory subunit 4"/>
    <property type="match status" value="1"/>
</dbReference>
<dbReference type="GO" id="GO:0005634">
    <property type="term" value="C:nucleus"/>
    <property type="evidence" value="ECO:0007669"/>
    <property type="project" value="TreeGrafter"/>
</dbReference>
<dbReference type="GO" id="GO:1990426">
    <property type="term" value="P:mitotic recombination-dependent replication fork processing"/>
    <property type="evidence" value="ECO:0007669"/>
    <property type="project" value="EnsemblFungi"/>
</dbReference>
<dbReference type="GO" id="GO:0005829">
    <property type="term" value="C:cytosol"/>
    <property type="evidence" value="ECO:0007669"/>
    <property type="project" value="TreeGrafter"/>
</dbReference>
<feature type="region of interest" description="Disordered" evidence="3">
    <location>
        <begin position="228"/>
        <end position="253"/>
    </location>
</feature>
<evidence type="ECO:0000256" key="2">
    <source>
        <dbReference type="ARBA" id="ARBA00022942"/>
    </source>
</evidence>
<dbReference type="InterPro" id="IPR002035">
    <property type="entry name" value="VWF_A"/>
</dbReference>